<dbReference type="NCBIfam" id="TIGR00765">
    <property type="entry name" value="yihY_not_rbn"/>
    <property type="match status" value="1"/>
</dbReference>
<dbReference type="PIRSF" id="PIRSF035875">
    <property type="entry name" value="RNase_BN"/>
    <property type="match status" value="1"/>
</dbReference>
<dbReference type="Pfam" id="PF03631">
    <property type="entry name" value="Virul_fac_BrkB"/>
    <property type="match status" value="1"/>
</dbReference>
<evidence type="ECO:0000256" key="7">
    <source>
        <dbReference type="SAM" id="Phobius"/>
    </source>
</evidence>
<gene>
    <name evidence="8" type="ORF">ACFSGJ_18550</name>
</gene>
<feature type="region of interest" description="Disordered" evidence="6">
    <location>
        <begin position="277"/>
        <end position="298"/>
    </location>
</feature>
<protein>
    <submittedName>
        <fullName evidence="8">YihY/virulence factor BrkB family protein</fullName>
    </submittedName>
</protein>
<evidence type="ECO:0000256" key="6">
    <source>
        <dbReference type="SAM" id="MobiDB-lite"/>
    </source>
</evidence>
<sequence>MKKLKNKRWFQVLNGMWTAVNERHVGLIASGVAFWAVFSLFPGIAALISLFGFLADPGAIEQQLDLLQEFLPDDAYRLIYSQVQALSRANENTLGWTTAISMGAALWTSRLGIAALMRGLNAVAGTDIRAGVMEIVVALFLTLILLFVALVTIGSLVIVPIILAFVPMGPVAGLFLSVLRWIIAVAAIMFGIGLLYRYGPNSRGNRAPWLSPGLVLAVILWAFASVGFSAYLSNFTNYNEIYGSIGAVIVLLMWFYISAYAILLGYSLNTELGHTAGEPAAEEEPGGRAVDALRRAPQ</sequence>
<evidence type="ECO:0000256" key="5">
    <source>
        <dbReference type="ARBA" id="ARBA00023136"/>
    </source>
</evidence>
<dbReference type="PANTHER" id="PTHR30213:SF0">
    <property type="entry name" value="UPF0761 MEMBRANE PROTEIN YIHY"/>
    <property type="match status" value="1"/>
</dbReference>
<keyword evidence="9" id="KW-1185">Reference proteome</keyword>
<evidence type="ECO:0000256" key="4">
    <source>
        <dbReference type="ARBA" id="ARBA00022989"/>
    </source>
</evidence>
<comment type="caution">
    <text evidence="8">The sequence shown here is derived from an EMBL/GenBank/DDBJ whole genome shotgun (WGS) entry which is preliminary data.</text>
</comment>
<evidence type="ECO:0000313" key="9">
    <source>
        <dbReference type="Proteomes" id="UP001597353"/>
    </source>
</evidence>
<feature type="transmembrane region" description="Helical" evidence="7">
    <location>
        <begin position="32"/>
        <end position="55"/>
    </location>
</feature>
<feature type="transmembrane region" description="Helical" evidence="7">
    <location>
        <begin position="178"/>
        <end position="197"/>
    </location>
</feature>
<feature type="transmembrane region" description="Helical" evidence="7">
    <location>
        <begin position="137"/>
        <end position="166"/>
    </location>
</feature>
<dbReference type="Proteomes" id="UP001597353">
    <property type="component" value="Unassembled WGS sequence"/>
</dbReference>
<reference evidence="9" key="1">
    <citation type="journal article" date="2019" name="Int. J. Syst. Evol. Microbiol.">
        <title>The Global Catalogue of Microorganisms (GCM) 10K type strain sequencing project: providing services to taxonomists for standard genome sequencing and annotation.</title>
        <authorList>
            <consortium name="The Broad Institute Genomics Platform"/>
            <consortium name="The Broad Institute Genome Sequencing Center for Infectious Disease"/>
            <person name="Wu L."/>
            <person name="Ma J."/>
        </authorList>
    </citation>
    <scope>NUCLEOTIDE SEQUENCE [LARGE SCALE GENOMIC DNA]</scope>
    <source>
        <strain evidence="9">CGMCC 4.7242</strain>
    </source>
</reference>
<keyword evidence="4 7" id="KW-1133">Transmembrane helix</keyword>
<keyword evidence="2" id="KW-1003">Cell membrane</keyword>
<evidence type="ECO:0000256" key="2">
    <source>
        <dbReference type="ARBA" id="ARBA00022475"/>
    </source>
</evidence>
<keyword evidence="5 7" id="KW-0472">Membrane</keyword>
<dbReference type="RefSeq" id="WP_390265337.1">
    <property type="nucleotide sequence ID" value="NZ_JBHUGH010000036.1"/>
</dbReference>
<evidence type="ECO:0000256" key="1">
    <source>
        <dbReference type="ARBA" id="ARBA00004651"/>
    </source>
</evidence>
<accession>A0ABW4S9H2</accession>
<dbReference type="PANTHER" id="PTHR30213">
    <property type="entry name" value="INNER MEMBRANE PROTEIN YHJD"/>
    <property type="match status" value="1"/>
</dbReference>
<feature type="transmembrane region" description="Helical" evidence="7">
    <location>
        <begin position="244"/>
        <end position="266"/>
    </location>
</feature>
<dbReference type="InterPro" id="IPR017039">
    <property type="entry name" value="Virul_fac_BrkB"/>
</dbReference>
<name>A0ABW4S9H2_9RHOB</name>
<evidence type="ECO:0000256" key="3">
    <source>
        <dbReference type="ARBA" id="ARBA00022692"/>
    </source>
</evidence>
<evidence type="ECO:0000313" key="8">
    <source>
        <dbReference type="EMBL" id="MFD1914207.1"/>
    </source>
</evidence>
<feature type="transmembrane region" description="Helical" evidence="7">
    <location>
        <begin position="209"/>
        <end position="232"/>
    </location>
</feature>
<organism evidence="8 9">
    <name type="scientific">Halodurantibacterium flavum</name>
    <dbReference type="NCBI Taxonomy" id="1382802"/>
    <lineage>
        <taxon>Bacteria</taxon>
        <taxon>Pseudomonadati</taxon>
        <taxon>Pseudomonadota</taxon>
        <taxon>Alphaproteobacteria</taxon>
        <taxon>Rhodobacterales</taxon>
        <taxon>Paracoccaceae</taxon>
        <taxon>Halodurantibacterium</taxon>
    </lineage>
</organism>
<dbReference type="EMBL" id="JBHUGH010000036">
    <property type="protein sequence ID" value="MFD1914207.1"/>
    <property type="molecule type" value="Genomic_DNA"/>
</dbReference>
<keyword evidence="3 7" id="KW-0812">Transmembrane</keyword>
<feature type="transmembrane region" description="Helical" evidence="7">
    <location>
        <begin position="94"/>
        <end position="116"/>
    </location>
</feature>
<comment type="subcellular location">
    <subcellularLocation>
        <location evidence="1">Cell membrane</location>
        <topology evidence="1">Multi-pass membrane protein</topology>
    </subcellularLocation>
</comment>
<proteinExistence type="predicted"/>